<dbReference type="OrthoDB" id="623266at2759"/>
<evidence type="ECO:0000256" key="1">
    <source>
        <dbReference type="ARBA" id="ARBA00004613"/>
    </source>
</evidence>
<feature type="chain" id="PRO_5036221476" description="Expansin-like A2" evidence="6">
    <location>
        <begin position="21"/>
        <end position="277"/>
    </location>
</feature>
<evidence type="ECO:0000259" key="7">
    <source>
        <dbReference type="PROSITE" id="PS50842"/>
    </source>
</evidence>
<comment type="similarity">
    <text evidence="5">Belongs to the expansin family.</text>
</comment>
<dbReference type="InterPro" id="IPR007118">
    <property type="entry name" value="Expan_Lol_pI"/>
</dbReference>
<evidence type="ECO:0000313" key="9">
    <source>
        <dbReference type="EMBL" id="CAD6218104.1"/>
    </source>
</evidence>
<sequence>MDVLLCCFCVLLLLASAASAASERCVRQGKAAYSPSLSPVPHHGSSGACGYGAMAAEINGGFLAAGGPRQHRGGLGCGRCFQMRCRDAKLCSSGGVRVVLTDFHRSNRTDFLLAGPAFAALAKPGMAQELKRLDALSVEYKRIPCEYKEKNLSIRVEEASDKTRGNLVVKLLYQGGQTDILAVDVAPVGSSAEWRFMTRVYGPVWSTPRAPAGPLQFRAVVTGGYDGKWVWADQEVLPADWRPGQVYDTGVRIADVARDGCRGCAATAAGAAMDYWK</sequence>
<reference evidence="9" key="1">
    <citation type="submission" date="2020-10" db="EMBL/GenBank/DDBJ databases">
        <authorList>
            <person name="Han B."/>
            <person name="Lu T."/>
            <person name="Zhao Q."/>
            <person name="Huang X."/>
            <person name="Zhao Y."/>
        </authorList>
    </citation>
    <scope>NUCLEOTIDE SEQUENCE</scope>
</reference>
<gene>
    <name evidence="9" type="ORF">NCGR_LOCUS12029</name>
    <name evidence="10" type="ORF">NCGR_LOCUS12036</name>
</gene>
<feature type="signal peptide" evidence="6">
    <location>
        <begin position="1"/>
        <end position="20"/>
    </location>
</feature>
<dbReference type="Proteomes" id="UP000604825">
    <property type="component" value="Unassembled WGS sequence"/>
</dbReference>
<keyword evidence="4" id="KW-0961">Cell wall biogenesis/degradation</keyword>
<dbReference type="Gene3D" id="2.60.40.760">
    <property type="entry name" value="Expansin, cellulose-binding-like domain"/>
    <property type="match status" value="1"/>
</dbReference>
<keyword evidence="2" id="KW-0964">Secreted</keyword>
<evidence type="ECO:0000256" key="3">
    <source>
        <dbReference type="ARBA" id="ARBA00023180"/>
    </source>
</evidence>
<evidence type="ECO:0000259" key="8">
    <source>
        <dbReference type="PROSITE" id="PS50843"/>
    </source>
</evidence>
<evidence type="ECO:0000256" key="2">
    <source>
        <dbReference type="ARBA" id="ARBA00022525"/>
    </source>
</evidence>
<dbReference type="GO" id="GO:0005576">
    <property type="term" value="C:extracellular region"/>
    <property type="evidence" value="ECO:0007669"/>
    <property type="project" value="UniProtKB-SubCell"/>
</dbReference>
<dbReference type="PANTHER" id="PTHR31692:SF67">
    <property type="entry name" value="EXPANSIN-LIKE A3"/>
    <property type="match status" value="1"/>
</dbReference>
<feature type="domain" description="Expansin-like CBD" evidence="8">
    <location>
        <begin position="165"/>
        <end position="249"/>
    </location>
</feature>
<organism evidence="9 11">
    <name type="scientific">Miscanthus lutarioriparius</name>
    <dbReference type="NCBI Taxonomy" id="422564"/>
    <lineage>
        <taxon>Eukaryota</taxon>
        <taxon>Viridiplantae</taxon>
        <taxon>Streptophyta</taxon>
        <taxon>Embryophyta</taxon>
        <taxon>Tracheophyta</taxon>
        <taxon>Spermatophyta</taxon>
        <taxon>Magnoliopsida</taxon>
        <taxon>Liliopsida</taxon>
        <taxon>Poales</taxon>
        <taxon>Poaceae</taxon>
        <taxon>PACMAD clade</taxon>
        <taxon>Panicoideae</taxon>
        <taxon>Andropogonodae</taxon>
        <taxon>Andropogoneae</taxon>
        <taxon>Saccharinae</taxon>
        <taxon>Miscanthus</taxon>
    </lineage>
</organism>
<dbReference type="PROSITE" id="PS50843">
    <property type="entry name" value="EXPANSIN_CBD"/>
    <property type="match status" value="1"/>
</dbReference>
<keyword evidence="11" id="KW-1185">Reference proteome</keyword>
<comment type="caution">
    <text evidence="9">The sequence shown here is derived from an EMBL/GenBank/DDBJ whole genome shotgun (WGS) entry which is preliminary data.</text>
</comment>
<evidence type="ECO:0000313" key="10">
    <source>
        <dbReference type="EMBL" id="CAD6218111.1"/>
    </source>
</evidence>
<dbReference type="Pfam" id="PF01357">
    <property type="entry name" value="Expansin_C"/>
    <property type="match status" value="1"/>
</dbReference>
<dbReference type="SUPFAM" id="SSF50685">
    <property type="entry name" value="Barwin-like endoglucanases"/>
    <property type="match status" value="1"/>
</dbReference>
<proteinExistence type="inferred from homology"/>
<keyword evidence="3" id="KW-0325">Glycoprotein</keyword>
<dbReference type="InterPro" id="IPR007112">
    <property type="entry name" value="Expansin/allergen_DPBB_dom"/>
</dbReference>
<evidence type="ECO:0000256" key="4">
    <source>
        <dbReference type="ARBA" id="ARBA00023316"/>
    </source>
</evidence>
<evidence type="ECO:0000256" key="5">
    <source>
        <dbReference type="RuleBase" id="RU003460"/>
    </source>
</evidence>
<evidence type="ECO:0000256" key="6">
    <source>
        <dbReference type="SAM" id="SignalP"/>
    </source>
</evidence>
<dbReference type="EMBL" id="CAJGYO010000003">
    <property type="protein sequence ID" value="CAD6218104.1"/>
    <property type="molecule type" value="Genomic_DNA"/>
</dbReference>
<evidence type="ECO:0000313" key="11">
    <source>
        <dbReference type="Proteomes" id="UP000604825"/>
    </source>
</evidence>
<dbReference type="InterPro" id="IPR036908">
    <property type="entry name" value="RlpA-like_sf"/>
</dbReference>
<dbReference type="InterPro" id="IPR007117">
    <property type="entry name" value="Expansin_CBD"/>
</dbReference>
<dbReference type="CDD" id="cd22276">
    <property type="entry name" value="DPBB_EXLA_N"/>
    <property type="match status" value="1"/>
</dbReference>
<dbReference type="PROSITE" id="PS50842">
    <property type="entry name" value="EXPANSIN_EG45"/>
    <property type="match status" value="1"/>
</dbReference>
<evidence type="ECO:0008006" key="12">
    <source>
        <dbReference type="Google" id="ProtNLM"/>
    </source>
</evidence>
<dbReference type="SUPFAM" id="SSF49590">
    <property type="entry name" value="PHL pollen allergen"/>
    <property type="match status" value="1"/>
</dbReference>
<feature type="domain" description="Expansin-like EG45" evidence="7">
    <location>
        <begin position="46"/>
        <end position="150"/>
    </location>
</feature>
<dbReference type="Gene3D" id="2.40.40.10">
    <property type="entry name" value="RlpA-like domain"/>
    <property type="match status" value="1"/>
</dbReference>
<name>A0A811N817_9POAL</name>
<dbReference type="InterPro" id="IPR036749">
    <property type="entry name" value="Expansin_CBD_sf"/>
</dbReference>
<dbReference type="PANTHER" id="PTHR31692">
    <property type="entry name" value="EXPANSIN-B3"/>
    <property type="match status" value="1"/>
</dbReference>
<keyword evidence="6" id="KW-0732">Signal</keyword>
<dbReference type="EMBL" id="CAJGYO010000003">
    <property type="protein sequence ID" value="CAD6218111.1"/>
    <property type="molecule type" value="Genomic_DNA"/>
</dbReference>
<dbReference type="GO" id="GO:0071555">
    <property type="term" value="P:cell wall organization"/>
    <property type="evidence" value="ECO:0007669"/>
    <property type="project" value="UniProtKB-KW"/>
</dbReference>
<comment type="subcellular location">
    <subcellularLocation>
        <location evidence="1">Secreted</location>
    </subcellularLocation>
</comment>
<dbReference type="PRINTS" id="PR01225">
    <property type="entry name" value="EXPANSNFAMLY"/>
</dbReference>
<accession>A0A811N817</accession>
<protein>
    <recommendedName>
        <fullName evidence="12">Expansin-like A2</fullName>
    </recommendedName>
</protein>
<dbReference type="AlphaFoldDB" id="A0A811N817"/>